<organism evidence="2 3">
    <name type="scientific">Sphingomonas aracearum</name>
    <dbReference type="NCBI Taxonomy" id="2283317"/>
    <lineage>
        <taxon>Bacteria</taxon>
        <taxon>Pseudomonadati</taxon>
        <taxon>Pseudomonadota</taxon>
        <taxon>Alphaproteobacteria</taxon>
        <taxon>Sphingomonadales</taxon>
        <taxon>Sphingomonadaceae</taxon>
        <taxon>Sphingomonas</taxon>
    </lineage>
</organism>
<feature type="signal peptide" evidence="1">
    <location>
        <begin position="1"/>
        <end position="26"/>
    </location>
</feature>
<evidence type="ECO:0008006" key="4">
    <source>
        <dbReference type="Google" id="ProtNLM"/>
    </source>
</evidence>
<evidence type="ECO:0000313" key="2">
    <source>
        <dbReference type="EMBL" id="RDE05588.1"/>
    </source>
</evidence>
<evidence type="ECO:0000256" key="1">
    <source>
        <dbReference type="SAM" id="SignalP"/>
    </source>
</evidence>
<dbReference type="CDD" id="cd08589">
    <property type="entry name" value="PI-PLCc_SaPLC1_like"/>
    <property type="match status" value="1"/>
</dbReference>
<dbReference type="InterPro" id="IPR006311">
    <property type="entry name" value="TAT_signal"/>
</dbReference>
<proteinExistence type="predicted"/>
<dbReference type="AlphaFoldDB" id="A0A369VT80"/>
<comment type="caution">
    <text evidence="2">The sequence shown here is derived from an EMBL/GenBank/DDBJ whole genome shotgun (WGS) entry which is preliminary data.</text>
</comment>
<dbReference type="Gene3D" id="3.20.20.190">
    <property type="entry name" value="Phosphatidylinositol (PI) phosphodiesterase"/>
    <property type="match status" value="1"/>
</dbReference>
<reference evidence="2 3" key="1">
    <citation type="submission" date="2018-07" db="EMBL/GenBank/DDBJ databases">
        <title>a novel species of Sphingomonas isolated from the rhizosphere soil of Araceae plant.</title>
        <authorList>
            <person name="Zhiyong W."/>
            <person name="Qinglan Z."/>
            <person name="Zhiwei F."/>
            <person name="Ding X."/>
            <person name="Gejiao W."/>
            <person name="Shixue Z."/>
        </authorList>
    </citation>
    <scope>NUCLEOTIDE SEQUENCE [LARGE SCALE GENOMIC DNA]</scope>
    <source>
        <strain evidence="2 3">WZY 27</strain>
    </source>
</reference>
<dbReference type="PROSITE" id="PS51318">
    <property type="entry name" value="TAT"/>
    <property type="match status" value="1"/>
</dbReference>
<sequence length="376" mass="41347">MVRRRRALRLLAAALLSLGLAAPAPAREADQVEGLPGSLRLDQVQQLGSHNSYKHYPSPAAQARIEALAPEHRDGLDYGHPPLEAQLSLGIRQIEIDVAPDPQGGRYATPYQLLARAAHGAMMAPGAKVLHFPQIDFESHCLSFRDCLAVLRRWSDGHPGHLPVTVLVNASDFPPIAGFWLQDAKFEAGDLDALDADILAMIGRDKLIRPDDVRGTRATLAQAVRAHAWPRLDAARGRFLFVLDGNERHYALYRAGHPSLQGRAMFGYYPEADAEAAIFNIQEPRGHEAEITRLVRAGFLVRTRADADTREARSNDRTRLHAAIASGAQFVSSDYYDGVPNPHGYAYRAALPGDRLRRCDPVTAPCSMQSRSKRGK</sequence>
<dbReference type="SUPFAM" id="SSF51695">
    <property type="entry name" value="PLC-like phosphodiesterases"/>
    <property type="match status" value="1"/>
</dbReference>
<dbReference type="OrthoDB" id="195526at2"/>
<dbReference type="EMBL" id="QQNB01000002">
    <property type="protein sequence ID" value="RDE05588.1"/>
    <property type="molecule type" value="Genomic_DNA"/>
</dbReference>
<dbReference type="RefSeq" id="WP_114687657.1">
    <property type="nucleotide sequence ID" value="NZ_QQNB01000002.1"/>
</dbReference>
<dbReference type="Pfam" id="PF16670">
    <property type="entry name" value="PI-PLC-C1"/>
    <property type="match status" value="1"/>
</dbReference>
<gene>
    <name evidence="2" type="ORF">DVW87_10170</name>
</gene>
<keyword evidence="3" id="KW-1185">Reference proteome</keyword>
<accession>A0A369VT80</accession>
<dbReference type="InterPro" id="IPR017946">
    <property type="entry name" value="PLC-like_Pdiesterase_TIM-brl"/>
</dbReference>
<evidence type="ECO:0000313" key="3">
    <source>
        <dbReference type="Proteomes" id="UP000253918"/>
    </source>
</evidence>
<feature type="chain" id="PRO_5017034035" description="Calcium-dependent phosphoinositide phospholipase C" evidence="1">
    <location>
        <begin position="27"/>
        <end position="376"/>
    </location>
</feature>
<dbReference type="Proteomes" id="UP000253918">
    <property type="component" value="Unassembled WGS sequence"/>
</dbReference>
<name>A0A369VT80_9SPHN</name>
<keyword evidence="1" id="KW-0732">Signal</keyword>
<protein>
    <recommendedName>
        <fullName evidence="4">Calcium-dependent phosphoinositide phospholipase C</fullName>
    </recommendedName>
</protein>
<dbReference type="InterPro" id="IPR032075">
    <property type="entry name" value="PI-PLC-C1"/>
</dbReference>
<dbReference type="GO" id="GO:0006629">
    <property type="term" value="P:lipid metabolic process"/>
    <property type="evidence" value="ECO:0007669"/>
    <property type="project" value="InterPro"/>
</dbReference>
<dbReference type="GO" id="GO:0008081">
    <property type="term" value="F:phosphoric diester hydrolase activity"/>
    <property type="evidence" value="ECO:0007669"/>
    <property type="project" value="InterPro"/>
</dbReference>